<dbReference type="Proteomes" id="UP001497700">
    <property type="component" value="Unassembled WGS sequence"/>
</dbReference>
<dbReference type="EMBL" id="MU393509">
    <property type="protein sequence ID" value="KAI4863184.1"/>
    <property type="molecule type" value="Genomic_DNA"/>
</dbReference>
<organism evidence="1 2">
    <name type="scientific">Hypoxylon rubiginosum</name>
    <dbReference type="NCBI Taxonomy" id="110542"/>
    <lineage>
        <taxon>Eukaryota</taxon>
        <taxon>Fungi</taxon>
        <taxon>Dikarya</taxon>
        <taxon>Ascomycota</taxon>
        <taxon>Pezizomycotina</taxon>
        <taxon>Sordariomycetes</taxon>
        <taxon>Xylariomycetidae</taxon>
        <taxon>Xylariales</taxon>
        <taxon>Hypoxylaceae</taxon>
        <taxon>Hypoxylon</taxon>
    </lineage>
</organism>
<keyword evidence="2" id="KW-1185">Reference proteome</keyword>
<protein>
    <submittedName>
        <fullName evidence="1">Uncharacterized protein</fullName>
    </submittedName>
</protein>
<evidence type="ECO:0000313" key="2">
    <source>
        <dbReference type="Proteomes" id="UP001497700"/>
    </source>
</evidence>
<reference evidence="1 2" key="1">
    <citation type="journal article" date="2022" name="New Phytol.">
        <title>Ecological generalism drives hyperdiversity of secondary metabolite gene clusters in xylarialean endophytes.</title>
        <authorList>
            <person name="Franco M.E.E."/>
            <person name="Wisecaver J.H."/>
            <person name="Arnold A.E."/>
            <person name="Ju Y.M."/>
            <person name="Slot J.C."/>
            <person name="Ahrendt S."/>
            <person name="Moore L.P."/>
            <person name="Eastman K.E."/>
            <person name="Scott K."/>
            <person name="Konkel Z."/>
            <person name="Mondo S.J."/>
            <person name="Kuo A."/>
            <person name="Hayes R.D."/>
            <person name="Haridas S."/>
            <person name="Andreopoulos B."/>
            <person name="Riley R."/>
            <person name="LaButti K."/>
            <person name="Pangilinan J."/>
            <person name="Lipzen A."/>
            <person name="Amirebrahimi M."/>
            <person name="Yan J."/>
            <person name="Adam C."/>
            <person name="Keymanesh K."/>
            <person name="Ng V."/>
            <person name="Louie K."/>
            <person name="Northen T."/>
            <person name="Drula E."/>
            <person name="Henrissat B."/>
            <person name="Hsieh H.M."/>
            <person name="Youens-Clark K."/>
            <person name="Lutzoni F."/>
            <person name="Miadlikowska J."/>
            <person name="Eastwood D.C."/>
            <person name="Hamelin R.C."/>
            <person name="Grigoriev I.V."/>
            <person name="U'Ren J.M."/>
        </authorList>
    </citation>
    <scope>NUCLEOTIDE SEQUENCE [LARGE SCALE GENOMIC DNA]</scope>
    <source>
        <strain evidence="1 2">CBS 119005</strain>
    </source>
</reference>
<sequence>MVLAIGSGRRRSAVDIWGADGALGAGGESVAVCFSTTCCCFYRRSRSRPKIGLRPQSKSAMVGFYGSRKQHVSCRLPHLERRLVLDTQLLTFGSAMEDPRYPRKLQLTDDLMFLRMMSKLEFFWDIAVAILPSQSRRSAVKLGEVRRWVSRTSRRPRCGILRVRRRGRSAAKLPVCSHPGHQQPSSKRFSATKIKWSVYTWRNTVS</sequence>
<comment type="caution">
    <text evidence="1">The sequence shown here is derived from an EMBL/GenBank/DDBJ whole genome shotgun (WGS) entry which is preliminary data.</text>
</comment>
<gene>
    <name evidence="1" type="ORF">F4820DRAFT_381273</name>
</gene>
<evidence type="ECO:0000313" key="1">
    <source>
        <dbReference type="EMBL" id="KAI4863184.1"/>
    </source>
</evidence>
<name>A0ACB9YUU9_9PEZI</name>
<accession>A0ACB9YUU9</accession>
<proteinExistence type="predicted"/>